<evidence type="ECO:0000313" key="5">
    <source>
        <dbReference type="Proteomes" id="UP000823388"/>
    </source>
</evidence>
<dbReference type="InterPro" id="IPR025315">
    <property type="entry name" value="DUF4220"/>
</dbReference>
<feature type="domain" description="DUF4220" evidence="3">
    <location>
        <begin position="52"/>
        <end position="338"/>
    </location>
</feature>
<evidence type="ECO:0000313" key="4">
    <source>
        <dbReference type="EMBL" id="KAG2608947.1"/>
    </source>
</evidence>
<reference evidence="4" key="1">
    <citation type="submission" date="2020-05" db="EMBL/GenBank/DDBJ databases">
        <title>WGS assembly of Panicum virgatum.</title>
        <authorList>
            <person name="Lovell J.T."/>
            <person name="Jenkins J."/>
            <person name="Shu S."/>
            <person name="Juenger T.E."/>
            <person name="Schmutz J."/>
        </authorList>
    </citation>
    <scope>NUCLEOTIDE SEQUENCE</scope>
    <source>
        <strain evidence="4">AP13</strain>
    </source>
</reference>
<gene>
    <name evidence="4" type="ORF">PVAP13_4KG058800</name>
</gene>
<dbReference type="Proteomes" id="UP000823388">
    <property type="component" value="Chromosome 4K"/>
</dbReference>
<organism evidence="4 5">
    <name type="scientific">Panicum virgatum</name>
    <name type="common">Blackwell switchgrass</name>
    <dbReference type="NCBI Taxonomy" id="38727"/>
    <lineage>
        <taxon>Eukaryota</taxon>
        <taxon>Viridiplantae</taxon>
        <taxon>Streptophyta</taxon>
        <taxon>Embryophyta</taxon>
        <taxon>Tracheophyta</taxon>
        <taxon>Spermatophyta</taxon>
        <taxon>Magnoliopsida</taxon>
        <taxon>Liliopsida</taxon>
        <taxon>Poales</taxon>
        <taxon>Poaceae</taxon>
        <taxon>PACMAD clade</taxon>
        <taxon>Panicoideae</taxon>
        <taxon>Panicodae</taxon>
        <taxon>Paniceae</taxon>
        <taxon>Panicinae</taxon>
        <taxon>Panicum</taxon>
        <taxon>Panicum sect. Hiantes</taxon>
    </lineage>
</organism>
<feature type="compositionally biased region" description="Basic residues" evidence="1">
    <location>
        <begin position="522"/>
        <end position="541"/>
    </location>
</feature>
<feature type="transmembrane region" description="Helical" evidence="2">
    <location>
        <begin position="326"/>
        <end position="355"/>
    </location>
</feature>
<sequence length="674" mass="72639">MADVWGASSLLQWWEEWQLRVLVLGSLGVQWLLVAGPMRRYAIPLWFRACIWLARRGSDPLAIYVLAVVFLRHTGGGSWPAQWPSSGRLLEVLWAPVLLAHLGGRQLDMTACNVEQDSSDSEVWIRHAMVMVSQVAIALCTFLQSWPSSADGRLTASWVLLFVVGILTLGDKPWRALRRRASIDKLGAAAAVSTSSRPPAHGYGFLKCWRRTPAAAGVLSDGDKVRMLLSDMSLLAASSHLKRRRRQGEVDVEDEDGVLRPPLSPNAGAEMKPWLRRAFGLVYATRLLATPASMAYHLLLLPSLHVAAIALFATSDKQRYDAMDVATTYVLVVLTAAVGLDALAAVGLDALAAVIRRPLPELMSAAGVPALCETLPQYNLLRSARRRVQAGWLRKCRRGRGEGMVMVDGDVAGSVILDVAVARAAAASAGGLDLATYRCFGANNWILAVELQRRCGAGGTIESSLREPFDESVVVWHVATDLCFRPPGNVGVRCARDLRLHGPPPPLPARDADDRQQAAPAHRSHGRRRAPRPAAGARRRGPAGDDRPGGRQVVGVPSHPRRVQALRRADGGAAGGDALGGDVPRLGGHALLLRRHVQGVPARQEPGPRRRVPHPRLARPLAQGDHQELGGQASDAGALNSLCLHQFACGQASDAGALNSLCLHQFACMQFSVS</sequence>
<protein>
    <recommendedName>
        <fullName evidence="3">DUF4220 domain-containing protein</fullName>
    </recommendedName>
</protein>
<keyword evidence="2" id="KW-0472">Membrane</keyword>
<evidence type="ECO:0000256" key="2">
    <source>
        <dbReference type="SAM" id="Phobius"/>
    </source>
</evidence>
<evidence type="ECO:0000256" key="1">
    <source>
        <dbReference type="SAM" id="MobiDB-lite"/>
    </source>
</evidence>
<dbReference type="Pfam" id="PF13968">
    <property type="entry name" value="DUF4220"/>
    <property type="match status" value="1"/>
</dbReference>
<accession>A0A8T0TFD8</accession>
<feature type="transmembrane region" description="Helical" evidence="2">
    <location>
        <begin position="295"/>
        <end position="314"/>
    </location>
</feature>
<dbReference type="AlphaFoldDB" id="A0A8T0TFD8"/>
<proteinExistence type="predicted"/>
<evidence type="ECO:0000259" key="3">
    <source>
        <dbReference type="Pfam" id="PF13968"/>
    </source>
</evidence>
<keyword evidence="2" id="KW-1133">Transmembrane helix</keyword>
<feature type="region of interest" description="Disordered" evidence="1">
    <location>
        <begin position="501"/>
        <end position="562"/>
    </location>
</feature>
<dbReference type="PANTHER" id="PTHR31325">
    <property type="entry name" value="OS01G0798800 PROTEIN-RELATED"/>
    <property type="match status" value="1"/>
</dbReference>
<dbReference type="EMBL" id="CM029043">
    <property type="protein sequence ID" value="KAG2608947.1"/>
    <property type="molecule type" value="Genomic_DNA"/>
</dbReference>
<keyword evidence="5" id="KW-1185">Reference proteome</keyword>
<keyword evidence="2" id="KW-0812">Transmembrane</keyword>
<comment type="caution">
    <text evidence="4">The sequence shown here is derived from an EMBL/GenBank/DDBJ whole genome shotgun (WGS) entry which is preliminary data.</text>
</comment>
<name>A0A8T0TFD8_PANVG</name>